<evidence type="ECO:0000256" key="2">
    <source>
        <dbReference type="ARBA" id="ARBA00023002"/>
    </source>
</evidence>
<dbReference type="GO" id="GO:0016491">
    <property type="term" value="F:oxidoreductase activity"/>
    <property type="evidence" value="ECO:0007669"/>
    <property type="project" value="UniProtKB-KW"/>
</dbReference>
<feature type="domain" description="JmjC" evidence="7">
    <location>
        <begin position="243"/>
        <end position="409"/>
    </location>
</feature>
<name>A0ABD3UQX5_9LAMI</name>
<dbReference type="Pfam" id="PF02375">
    <property type="entry name" value="JmjN"/>
    <property type="match status" value="1"/>
</dbReference>
<comment type="caution">
    <text evidence="8">The sequence shown here is derived from an EMBL/GenBank/DDBJ whole genome shotgun (WGS) entry which is preliminary data.</text>
</comment>
<dbReference type="InterPro" id="IPR003349">
    <property type="entry name" value="JmjN"/>
</dbReference>
<dbReference type="EMBL" id="JBJXBP010000001">
    <property type="protein sequence ID" value="KAL3851547.1"/>
    <property type="molecule type" value="Genomic_DNA"/>
</dbReference>
<evidence type="ECO:0000313" key="9">
    <source>
        <dbReference type="Proteomes" id="UP001634393"/>
    </source>
</evidence>
<dbReference type="GO" id="GO:0010468">
    <property type="term" value="P:regulation of gene expression"/>
    <property type="evidence" value="ECO:0007669"/>
    <property type="project" value="UniProtKB-ARBA"/>
</dbReference>
<dbReference type="Proteomes" id="UP001634393">
    <property type="component" value="Unassembled WGS sequence"/>
</dbReference>
<dbReference type="PROSITE" id="PS51184">
    <property type="entry name" value="JMJC"/>
    <property type="match status" value="1"/>
</dbReference>
<dbReference type="PROSITE" id="PS51183">
    <property type="entry name" value="JMJN"/>
    <property type="match status" value="1"/>
</dbReference>
<keyword evidence="4" id="KW-0539">Nucleus</keyword>
<evidence type="ECO:0000256" key="4">
    <source>
        <dbReference type="ARBA" id="ARBA00023242"/>
    </source>
</evidence>
<evidence type="ECO:0008006" key="10">
    <source>
        <dbReference type="Google" id="ProtNLM"/>
    </source>
</evidence>
<accession>A0ABD3UQX5</accession>
<dbReference type="SMART" id="SM00542">
    <property type="entry name" value="FYRC"/>
    <property type="match status" value="1"/>
</dbReference>
<evidence type="ECO:0000256" key="5">
    <source>
        <dbReference type="SAM" id="MobiDB-lite"/>
    </source>
</evidence>
<dbReference type="PANTHER" id="PTHR10694">
    <property type="entry name" value="LYSINE-SPECIFIC DEMETHYLASE"/>
    <property type="match status" value="1"/>
</dbReference>
<dbReference type="SMART" id="SM00541">
    <property type="entry name" value="FYRN"/>
    <property type="match status" value="1"/>
</dbReference>
<evidence type="ECO:0000259" key="6">
    <source>
        <dbReference type="PROSITE" id="PS51183"/>
    </source>
</evidence>
<dbReference type="Pfam" id="PF02928">
    <property type="entry name" value="zf-C5HC2"/>
    <property type="match status" value="1"/>
</dbReference>
<feature type="domain" description="JmjN" evidence="6">
    <location>
        <begin position="45"/>
        <end position="86"/>
    </location>
</feature>
<gene>
    <name evidence="8" type="ORF">ACJIZ3_013429</name>
</gene>
<dbReference type="InterPro" id="IPR003888">
    <property type="entry name" value="FYrich_N"/>
</dbReference>
<keyword evidence="3" id="KW-0408">Iron</keyword>
<dbReference type="PANTHER" id="PTHR10694:SF105">
    <property type="entry name" value="LYSINE-SPECIFIC DEMETHYLASE JMJ14"/>
    <property type="match status" value="1"/>
</dbReference>
<evidence type="ECO:0000256" key="1">
    <source>
        <dbReference type="ARBA" id="ARBA00004123"/>
    </source>
</evidence>
<proteinExistence type="predicted"/>
<dbReference type="Gene3D" id="3.30.160.360">
    <property type="match status" value="1"/>
</dbReference>
<dbReference type="GO" id="GO:0005634">
    <property type="term" value="C:nucleus"/>
    <property type="evidence" value="ECO:0007669"/>
    <property type="project" value="UniProtKB-SubCell"/>
</dbReference>
<dbReference type="PROSITE" id="PS51542">
    <property type="entry name" value="FYRN"/>
    <property type="match status" value="1"/>
</dbReference>
<sequence length="938" mass="106997">MRMKDHTSKNEKNDDSHETPGSPRNRKVSARWSPSESCKPIVDEAPIFYPTAEEFQDTIGYISSIRSMAEAYGICKIVPPQSWTPPCPLKDKKIWEKAKFSTRIQQVDLLQNREPMRKKLQRKRKRRRQFFSKPRRRARIENSESNTGSDPEEKFGFQTGSDFTLEEFERFADEFKLSYFDVKDRQEEKWFPSVEDIEGEYWRIIEQPTDEVEVYYGADLEAGTLGSGFPKKSSLLTDSKIDRYVESGWNLNNLSRLQGSVLSFEECDISGVVVPWLYIGMCFSSFCWHVEDHHLYSLNYLHWGDPKIWYGVPGSHASELEKAMRKHMPDLFEEQPDLLNQLVTQLSPSVVKSEGVPLYRVAQNSGEFVLTFPRAYHSGFNCGFNCAEAVNVAPVDWLQHGQSAVELYSAQCRKTSISHDKLLFAAARKAVQALSEIYFLNKENPENLRWKSVCGKNGILTEAIKKRVLLEEKRIEHLPKVTRLEKMERDFDSKTEKECLSCFYDLHLSAAYCNCSSDKFACIEHANLICGCDSDNRFVLVRYTIDEMNTLVKALEESMDAIKLWASEDIQLNGNTNEYDKEDRVKDYVSESTCSASDSKKEHKNNSEMNLNELSDEHRSKSQKNFAGCDNLIVNAGKFSEAKTEHLVPRNLGCSKLFGVDLCSSPLPNLQLNTSLKNENMEYSEVSQLDSDAEPRLGFCVEPINFGSVVGSGKLWCSKDVIFPKGYKSRVKFFDICNPMNMSNYISEILDAGLLGPLFKVSLEGHPDKNFVDASPEICWEKVVERLNKEIKRQRCLGEQGLPPLQPSGSINGLSMFGFRSPSIILAIEALDPRHNCTEYWENKLSTKKLLSTSTDSLGAERVFMETDLDAPEVDNLVVGSSDSLTNEKIRKVFRRLLNKANTEEMEIVHKILWEGSNSSLRRVAIDIVTEEILKSHK</sequence>
<dbReference type="PROSITE" id="PS51543">
    <property type="entry name" value="FYRC"/>
    <property type="match status" value="1"/>
</dbReference>
<protein>
    <recommendedName>
        <fullName evidence="10">Lysine-specific demethylase JMJ18-like</fullName>
    </recommendedName>
</protein>
<keyword evidence="2" id="KW-0560">Oxidoreductase</keyword>
<dbReference type="SUPFAM" id="SSF51197">
    <property type="entry name" value="Clavaminate synthase-like"/>
    <property type="match status" value="1"/>
</dbReference>
<feature type="compositionally biased region" description="Basic and acidic residues" evidence="5">
    <location>
        <begin position="1"/>
        <end position="18"/>
    </location>
</feature>
<feature type="region of interest" description="Disordered" evidence="5">
    <location>
        <begin position="135"/>
        <end position="156"/>
    </location>
</feature>
<dbReference type="Gene3D" id="2.60.120.650">
    <property type="entry name" value="Cupin"/>
    <property type="match status" value="1"/>
</dbReference>
<dbReference type="InterPro" id="IPR003889">
    <property type="entry name" value="FYrich_C"/>
</dbReference>
<evidence type="ECO:0000256" key="3">
    <source>
        <dbReference type="ARBA" id="ARBA00023004"/>
    </source>
</evidence>
<evidence type="ECO:0000313" key="8">
    <source>
        <dbReference type="EMBL" id="KAL3851547.1"/>
    </source>
</evidence>
<feature type="region of interest" description="Disordered" evidence="5">
    <location>
        <begin position="1"/>
        <end position="36"/>
    </location>
</feature>
<comment type="subcellular location">
    <subcellularLocation>
        <location evidence="1">Nucleus</location>
    </subcellularLocation>
</comment>
<dbReference type="SMART" id="SM00545">
    <property type="entry name" value="JmjN"/>
    <property type="match status" value="1"/>
</dbReference>
<organism evidence="8 9">
    <name type="scientific">Penstemon smallii</name>
    <dbReference type="NCBI Taxonomy" id="265156"/>
    <lineage>
        <taxon>Eukaryota</taxon>
        <taxon>Viridiplantae</taxon>
        <taxon>Streptophyta</taxon>
        <taxon>Embryophyta</taxon>
        <taxon>Tracheophyta</taxon>
        <taxon>Spermatophyta</taxon>
        <taxon>Magnoliopsida</taxon>
        <taxon>eudicotyledons</taxon>
        <taxon>Gunneridae</taxon>
        <taxon>Pentapetalae</taxon>
        <taxon>asterids</taxon>
        <taxon>lamiids</taxon>
        <taxon>Lamiales</taxon>
        <taxon>Plantaginaceae</taxon>
        <taxon>Cheloneae</taxon>
        <taxon>Penstemon</taxon>
    </lineage>
</organism>
<dbReference type="Pfam" id="PF05965">
    <property type="entry name" value="FYRC"/>
    <property type="match status" value="1"/>
</dbReference>
<dbReference type="GO" id="GO:0032453">
    <property type="term" value="F:histone H3K4 demethylase activity"/>
    <property type="evidence" value="ECO:0007669"/>
    <property type="project" value="UniProtKB-ARBA"/>
</dbReference>
<reference evidence="8 9" key="1">
    <citation type="submission" date="2024-12" db="EMBL/GenBank/DDBJ databases">
        <title>The unique morphological basis and parallel evolutionary history of personate flowers in Penstemon.</title>
        <authorList>
            <person name="Depatie T.H."/>
            <person name="Wessinger C.A."/>
        </authorList>
    </citation>
    <scope>NUCLEOTIDE SEQUENCE [LARGE SCALE GENOMIC DNA]</scope>
    <source>
        <strain evidence="8">WTNN_2</strain>
        <tissue evidence="8">Leaf</tissue>
    </source>
</reference>
<dbReference type="Pfam" id="PF02373">
    <property type="entry name" value="JmjC"/>
    <property type="match status" value="1"/>
</dbReference>
<dbReference type="SMART" id="SM00558">
    <property type="entry name" value="JmjC"/>
    <property type="match status" value="1"/>
</dbReference>
<keyword evidence="9" id="KW-1185">Reference proteome</keyword>
<dbReference type="InterPro" id="IPR004198">
    <property type="entry name" value="Znf_C5HC2"/>
</dbReference>
<dbReference type="InterPro" id="IPR003347">
    <property type="entry name" value="JmjC_dom"/>
</dbReference>
<dbReference type="AlphaFoldDB" id="A0ABD3UQX5"/>
<evidence type="ECO:0000259" key="7">
    <source>
        <dbReference type="PROSITE" id="PS51184"/>
    </source>
</evidence>
<dbReference type="Pfam" id="PF05964">
    <property type="entry name" value="FYRN"/>
    <property type="match status" value="1"/>
</dbReference>
<dbReference type="GO" id="GO:0048731">
    <property type="term" value="P:system development"/>
    <property type="evidence" value="ECO:0007669"/>
    <property type="project" value="UniProtKB-ARBA"/>
</dbReference>